<sequence length="83" mass="9219">MLKLVFGMSGVLWSVVEDKLDLMEAYWVYLHSSNQGIRANSLASAVFRTLDGGGGRIMFPSDQNISVYPQGNLVVVEHRIGYI</sequence>
<protein>
    <submittedName>
        <fullName evidence="1">Uncharacterized protein</fullName>
    </submittedName>
</protein>
<dbReference type="AlphaFoldDB" id="A0A0F8YIP4"/>
<reference evidence="1" key="1">
    <citation type="journal article" date="2015" name="Nature">
        <title>Complex archaea that bridge the gap between prokaryotes and eukaryotes.</title>
        <authorList>
            <person name="Spang A."/>
            <person name="Saw J.H."/>
            <person name="Jorgensen S.L."/>
            <person name="Zaremba-Niedzwiedzka K."/>
            <person name="Martijn J."/>
            <person name="Lind A.E."/>
            <person name="van Eijk R."/>
            <person name="Schleper C."/>
            <person name="Guy L."/>
            <person name="Ettema T.J."/>
        </authorList>
    </citation>
    <scope>NUCLEOTIDE SEQUENCE</scope>
</reference>
<organism evidence="1">
    <name type="scientific">marine sediment metagenome</name>
    <dbReference type="NCBI Taxonomy" id="412755"/>
    <lineage>
        <taxon>unclassified sequences</taxon>
        <taxon>metagenomes</taxon>
        <taxon>ecological metagenomes</taxon>
    </lineage>
</organism>
<evidence type="ECO:0000313" key="1">
    <source>
        <dbReference type="EMBL" id="KKK81267.1"/>
    </source>
</evidence>
<dbReference type="EMBL" id="LAZR01053198">
    <property type="protein sequence ID" value="KKK81267.1"/>
    <property type="molecule type" value="Genomic_DNA"/>
</dbReference>
<gene>
    <name evidence="1" type="ORF">LCGC14_2815180</name>
</gene>
<proteinExistence type="predicted"/>
<accession>A0A0F8YIP4</accession>
<comment type="caution">
    <text evidence="1">The sequence shown here is derived from an EMBL/GenBank/DDBJ whole genome shotgun (WGS) entry which is preliminary data.</text>
</comment>
<name>A0A0F8YIP4_9ZZZZ</name>